<keyword evidence="4" id="KW-0274">FAD</keyword>
<evidence type="ECO:0000256" key="6">
    <source>
        <dbReference type="SAM" id="MobiDB-lite"/>
    </source>
</evidence>
<evidence type="ECO:0000259" key="7">
    <source>
        <dbReference type="Pfam" id="PF00732"/>
    </source>
</evidence>
<dbReference type="GO" id="GO:0050660">
    <property type="term" value="F:flavin adenine dinucleotide binding"/>
    <property type="evidence" value="ECO:0007669"/>
    <property type="project" value="InterPro"/>
</dbReference>
<feature type="region of interest" description="Disordered" evidence="6">
    <location>
        <begin position="76"/>
        <end position="114"/>
    </location>
</feature>
<organism evidence="9 10">
    <name type="scientific">Friedmanniella luteola</name>
    <dbReference type="NCBI Taxonomy" id="546871"/>
    <lineage>
        <taxon>Bacteria</taxon>
        <taxon>Bacillati</taxon>
        <taxon>Actinomycetota</taxon>
        <taxon>Actinomycetes</taxon>
        <taxon>Propionibacteriales</taxon>
        <taxon>Nocardioidaceae</taxon>
        <taxon>Friedmanniella</taxon>
    </lineage>
</organism>
<protein>
    <submittedName>
        <fullName evidence="9">Choline dehydrogenase</fullName>
    </submittedName>
</protein>
<keyword evidence="5" id="KW-0560">Oxidoreductase</keyword>
<accession>A0A1H2A8V1</accession>
<dbReference type="Pfam" id="PF00732">
    <property type="entry name" value="GMC_oxred_N"/>
    <property type="match status" value="1"/>
</dbReference>
<dbReference type="InterPro" id="IPR036188">
    <property type="entry name" value="FAD/NAD-bd_sf"/>
</dbReference>
<keyword evidence="3" id="KW-0285">Flavoprotein</keyword>
<dbReference type="EMBL" id="LT629749">
    <property type="protein sequence ID" value="SDT41906.1"/>
    <property type="molecule type" value="Genomic_DNA"/>
</dbReference>
<gene>
    <name evidence="9" type="ORF">SAMN04488543_4275</name>
</gene>
<dbReference type="GO" id="GO:0016614">
    <property type="term" value="F:oxidoreductase activity, acting on CH-OH group of donors"/>
    <property type="evidence" value="ECO:0007669"/>
    <property type="project" value="InterPro"/>
</dbReference>
<feature type="domain" description="Glucose-methanol-choline oxidoreductase N-terminal" evidence="7">
    <location>
        <begin position="262"/>
        <end position="378"/>
    </location>
</feature>
<dbReference type="Gene3D" id="3.50.50.60">
    <property type="entry name" value="FAD/NAD(P)-binding domain"/>
    <property type="match status" value="2"/>
</dbReference>
<dbReference type="AlphaFoldDB" id="A0A1H2A8V1"/>
<evidence type="ECO:0000256" key="3">
    <source>
        <dbReference type="ARBA" id="ARBA00022630"/>
    </source>
</evidence>
<evidence type="ECO:0000313" key="10">
    <source>
        <dbReference type="Proteomes" id="UP000199092"/>
    </source>
</evidence>
<comment type="similarity">
    <text evidence="2">Belongs to the GMC oxidoreductase family.</text>
</comment>
<dbReference type="InterPro" id="IPR007867">
    <property type="entry name" value="GMC_OxRtase_C"/>
</dbReference>
<dbReference type="Proteomes" id="UP000199092">
    <property type="component" value="Chromosome I"/>
</dbReference>
<comment type="cofactor">
    <cofactor evidence="1">
        <name>FAD</name>
        <dbReference type="ChEBI" id="CHEBI:57692"/>
    </cofactor>
</comment>
<evidence type="ECO:0000256" key="1">
    <source>
        <dbReference type="ARBA" id="ARBA00001974"/>
    </source>
</evidence>
<dbReference type="Pfam" id="PF05199">
    <property type="entry name" value="GMC_oxred_C"/>
    <property type="match status" value="1"/>
</dbReference>
<proteinExistence type="inferred from homology"/>
<dbReference type="InterPro" id="IPR051473">
    <property type="entry name" value="P2Ox-like"/>
</dbReference>
<reference evidence="9 10" key="1">
    <citation type="submission" date="2016-10" db="EMBL/GenBank/DDBJ databases">
        <authorList>
            <person name="de Groot N.N."/>
        </authorList>
    </citation>
    <scope>NUCLEOTIDE SEQUENCE [LARGE SCALE GENOMIC DNA]</scope>
    <source>
        <strain evidence="9 10">DSM 21741</strain>
    </source>
</reference>
<dbReference type="PANTHER" id="PTHR42784:SF1">
    <property type="entry name" value="PYRANOSE 2-OXIDASE"/>
    <property type="match status" value="1"/>
</dbReference>
<feature type="domain" description="Glucose-methanol-choline oxidoreductase C-terminal" evidence="8">
    <location>
        <begin position="473"/>
        <end position="603"/>
    </location>
</feature>
<evidence type="ECO:0000256" key="2">
    <source>
        <dbReference type="ARBA" id="ARBA00010790"/>
    </source>
</evidence>
<dbReference type="InterPro" id="IPR000172">
    <property type="entry name" value="GMC_OxRdtase_N"/>
</dbReference>
<dbReference type="OrthoDB" id="9798604at2"/>
<sequence length="622" mass="67216">MTFPIGATKRTSHQTASETLYDALVVGGGVTGSIIANQLSRAGQRVLVVEAGIGQDHSLQGYEGYLDRFYTAASKDNQSPYPGNANAPMPRSTDAKRIRPGEPDASGYLVQNGPFSSDTTYTRVLGGTTMHWEGKTPRMLPEDFRMHSTFGVGRDWPLSYDDLSSDYIEAERELGVAADVEHQTLFGATFPPGYVFPMQELPTSYLDQVVGRGIDGTCVEVAGTSVELSVRAFPQARNGIPNPAYDGGRGFVPVGAVSTSQVEEGQRCQGNINCVPLCPVQAKYNAGKTLAKALETGRVDLLAQTVASRVVVDPETGRVSGVEVKAYADPDSPEHTCWTLRGRVVVLAANAIENPRLMLASGLPSSSGLMGRNLMDHAYLLNWALLPEIAGTYRGTVCTSGIIDLRAGDFRRQQAGFAVDIHNDGWGWATGSPYSDLISMVDDENLFGAGLRNALPERLSRQLLLATMIDVLPDPSNRVSVDPRYTDQLGNMRPVISFTVPEYSMRGAAYARQLARQVFQRLGASDHTHYDPDDPAYVTYEGEGYVIHGGNHLGGTHVMGTSPSNSVVDHHQRSWDHPNLYLAGGGSMPSIGTSNVTLTMAALCFRTARHILHQLRGETSAH</sequence>
<dbReference type="STRING" id="546871.SAMN04488543_4275"/>
<feature type="compositionally biased region" description="Basic and acidic residues" evidence="6">
    <location>
        <begin position="93"/>
        <end position="102"/>
    </location>
</feature>
<evidence type="ECO:0000256" key="5">
    <source>
        <dbReference type="ARBA" id="ARBA00023002"/>
    </source>
</evidence>
<dbReference type="SUPFAM" id="SSF51905">
    <property type="entry name" value="FAD/NAD(P)-binding domain"/>
    <property type="match status" value="1"/>
</dbReference>
<dbReference type="PANTHER" id="PTHR42784">
    <property type="entry name" value="PYRANOSE 2-OXIDASE"/>
    <property type="match status" value="1"/>
</dbReference>
<evidence type="ECO:0000256" key="4">
    <source>
        <dbReference type="ARBA" id="ARBA00022827"/>
    </source>
</evidence>
<evidence type="ECO:0000259" key="8">
    <source>
        <dbReference type="Pfam" id="PF05199"/>
    </source>
</evidence>
<name>A0A1H2A8V1_9ACTN</name>
<evidence type="ECO:0000313" key="9">
    <source>
        <dbReference type="EMBL" id="SDT41906.1"/>
    </source>
</evidence>
<dbReference type="RefSeq" id="WP_091415991.1">
    <property type="nucleotide sequence ID" value="NZ_LT629749.1"/>
</dbReference>
<keyword evidence="10" id="KW-1185">Reference proteome</keyword>